<dbReference type="Proteomes" id="UP000678393">
    <property type="component" value="Unassembled WGS sequence"/>
</dbReference>
<comment type="similarity">
    <text evidence="7">Belongs to the CIBAR family.</text>
</comment>
<dbReference type="PANTHER" id="PTHR21223">
    <property type="entry name" value="CBY1-INTERACTING BAR DOMAIN-CONTAINING PROTEIN HOMOLOG"/>
    <property type="match status" value="1"/>
</dbReference>
<keyword evidence="11" id="KW-1185">Reference proteome</keyword>
<dbReference type="SUPFAM" id="SSF103657">
    <property type="entry name" value="BAR/IMD domain-like"/>
    <property type="match status" value="1"/>
</dbReference>
<feature type="non-terminal residue" evidence="10">
    <location>
        <position position="1"/>
    </location>
</feature>
<keyword evidence="4" id="KW-0970">Cilium biogenesis/degradation</keyword>
<dbReference type="GO" id="GO:0060271">
    <property type="term" value="P:cilium assembly"/>
    <property type="evidence" value="ECO:0007669"/>
    <property type="project" value="InterPro"/>
</dbReference>
<dbReference type="InterPro" id="IPR027267">
    <property type="entry name" value="AH/BAR_dom_sf"/>
</dbReference>
<feature type="compositionally biased region" description="Polar residues" evidence="9">
    <location>
        <begin position="239"/>
        <end position="258"/>
    </location>
</feature>
<evidence type="ECO:0000256" key="2">
    <source>
        <dbReference type="ARBA" id="ARBA00004245"/>
    </source>
</evidence>
<evidence type="ECO:0000313" key="11">
    <source>
        <dbReference type="Proteomes" id="UP000678393"/>
    </source>
</evidence>
<evidence type="ECO:0000256" key="9">
    <source>
        <dbReference type="SAM" id="MobiDB-lite"/>
    </source>
</evidence>
<evidence type="ECO:0000256" key="4">
    <source>
        <dbReference type="ARBA" id="ARBA00022794"/>
    </source>
</evidence>
<sequence length="283" mass="32377">MSRSGAEIRRSENQSKVIQDRVTKIEQHLGQLCDIASSYTRKTARLRDKGDLLAKELIGISEVEKWNPTLSTGLAKFAETLSAVQDYREAEVKRLEGKIITPLVNYGLLCKQTKNDLKSAFAARDREVNQKKKLQTLQNKNPADRHKILEAELQRASLDASRASKALEQQIDKFEERKLQDLKKILREFVTIEMHFHAKALELYTQSFQTLDHIDPEADLEEFRRQLRPEGTMRADIARSTSQASLDSRQNSTGNNTPRRLPPKQLTPTHADNRKRIVPPTPQ</sequence>
<keyword evidence="5" id="KW-0206">Cytoskeleton</keyword>
<organism evidence="10 11">
    <name type="scientific">Candidula unifasciata</name>
    <dbReference type="NCBI Taxonomy" id="100452"/>
    <lineage>
        <taxon>Eukaryota</taxon>
        <taxon>Metazoa</taxon>
        <taxon>Spiralia</taxon>
        <taxon>Lophotrochozoa</taxon>
        <taxon>Mollusca</taxon>
        <taxon>Gastropoda</taxon>
        <taxon>Heterobranchia</taxon>
        <taxon>Euthyneura</taxon>
        <taxon>Panpulmonata</taxon>
        <taxon>Eupulmonata</taxon>
        <taxon>Stylommatophora</taxon>
        <taxon>Helicina</taxon>
        <taxon>Helicoidea</taxon>
        <taxon>Geomitridae</taxon>
        <taxon>Candidula</taxon>
    </lineage>
</organism>
<evidence type="ECO:0000313" key="10">
    <source>
        <dbReference type="EMBL" id="CAG5115955.1"/>
    </source>
</evidence>
<feature type="region of interest" description="Disordered" evidence="9">
    <location>
        <begin position="228"/>
        <end position="283"/>
    </location>
</feature>
<accession>A0A8S3YK52</accession>
<dbReference type="InterPro" id="IPR035590">
    <property type="entry name" value="BAR_CBAR1/2"/>
</dbReference>
<dbReference type="GO" id="GO:0036064">
    <property type="term" value="C:ciliary basal body"/>
    <property type="evidence" value="ECO:0007669"/>
    <property type="project" value="TreeGrafter"/>
</dbReference>
<feature type="compositionally biased region" description="Basic and acidic residues" evidence="9">
    <location>
        <begin position="228"/>
        <end position="237"/>
    </location>
</feature>
<protein>
    <submittedName>
        <fullName evidence="10">Uncharacterized protein</fullName>
    </submittedName>
</protein>
<comment type="caution">
    <text evidence="10">The sequence shown here is derived from an EMBL/GenBank/DDBJ whole genome shotgun (WGS) entry which is preliminary data.</text>
</comment>
<name>A0A8S3YK52_9EUPU</name>
<dbReference type="PANTHER" id="PTHR21223:SF2">
    <property type="entry name" value="CBY1-INTERACTING BAR DOMAIN-CONTAINING PROTEIN HOMOLOG"/>
    <property type="match status" value="1"/>
</dbReference>
<dbReference type="EMBL" id="CAJHNH020000189">
    <property type="protein sequence ID" value="CAG5115955.1"/>
    <property type="molecule type" value="Genomic_DNA"/>
</dbReference>
<dbReference type="GO" id="GO:0035869">
    <property type="term" value="C:ciliary transition zone"/>
    <property type="evidence" value="ECO:0007669"/>
    <property type="project" value="TreeGrafter"/>
</dbReference>
<dbReference type="InterPro" id="IPR009602">
    <property type="entry name" value="CBAR/FAM92"/>
</dbReference>
<keyword evidence="6" id="KW-0966">Cell projection</keyword>
<evidence type="ECO:0000256" key="6">
    <source>
        <dbReference type="ARBA" id="ARBA00023273"/>
    </source>
</evidence>
<dbReference type="Pfam" id="PF06730">
    <property type="entry name" value="FAM92"/>
    <property type="match status" value="1"/>
</dbReference>
<evidence type="ECO:0000256" key="8">
    <source>
        <dbReference type="SAM" id="Coils"/>
    </source>
</evidence>
<evidence type="ECO:0000256" key="1">
    <source>
        <dbReference type="ARBA" id="ARBA00004138"/>
    </source>
</evidence>
<keyword evidence="8" id="KW-0175">Coiled coil</keyword>
<evidence type="ECO:0000256" key="7">
    <source>
        <dbReference type="ARBA" id="ARBA00029449"/>
    </source>
</evidence>
<evidence type="ECO:0000256" key="3">
    <source>
        <dbReference type="ARBA" id="ARBA00022490"/>
    </source>
</evidence>
<evidence type="ECO:0000256" key="5">
    <source>
        <dbReference type="ARBA" id="ARBA00023212"/>
    </source>
</evidence>
<dbReference type="CDD" id="cd07598">
    <property type="entry name" value="BAR_FAM92"/>
    <property type="match status" value="1"/>
</dbReference>
<reference evidence="10" key="1">
    <citation type="submission" date="2021-04" db="EMBL/GenBank/DDBJ databases">
        <authorList>
            <consortium name="Molecular Ecology Group"/>
        </authorList>
    </citation>
    <scope>NUCLEOTIDE SEQUENCE</scope>
</reference>
<dbReference type="OrthoDB" id="60621at2759"/>
<proteinExistence type="inferred from homology"/>
<comment type="subcellular location">
    <subcellularLocation>
        <location evidence="1">Cell projection</location>
        <location evidence="1">Cilium</location>
    </subcellularLocation>
    <subcellularLocation>
        <location evidence="2">Cytoplasm</location>
        <location evidence="2">Cytoskeleton</location>
    </subcellularLocation>
</comment>
<gene>
    <name evidence="10" type="ORF">CUNI_LOCUS1513</name>
</gene>
<dbReference type="Gene3D" id="1.20.1270.60">
    <property type="entry name" value="Arfaptin homology (AH) domain/BAR domain"/>
    <property type="match status" value="1"/>
</dbReference>
<feature type="coiled-coil region" evidence="8">
    <location>
        <begin position="157"/>
        <end position="184"/>
    </location>
</feature>
<dbReference type="AlphaFoldDB" id="A0A8S3YK52"/>
<keyword evidence="3" id="KW-0963">Cytoplasm</keyword>